<organism evidence="1 2">
    <name type="scientific">Trichuris muris</name>
    <name type="common">Mouse whipworm</name>
    <dbReference type="NCBI Taxonomy" id="70415"/>
    <lineage>
        <taxon>Eukaryota</taxon>
        <taxon>Metazoa</taxon>
        <taxon>Ecdysozoa</taxon>
        <taxon>Nematoda</taxon>
        <taxon>Enoplea</taxon>
        <taxon>Dorylaimia</taxon>
        <taxon>Trichinellida</taxon>
        <taxon>Trichuridae</taxon>
        <taxon>Trichuris</taxon>
    </lineage>
</organism>
<dbReference type="PANTHER" id="PTHR45913">
    <property type="entry name" value="EPM2A-INTERACTING PROTEIN 1"/>
    <property type="match status" value="1"/>
</dbReference>
<evidence type="ECO:0000313" key="2">
    <source>
        <dbReference type="WBParaSite" id="TMUE_1000002759.1"/>
    </source>
</evidence>
<dbReference type="AlphaFoldDB" id="A0A5S6Q6F2"/>
<dbReference type="WBParaSite" id="TMUE_1000002759.1">
    <property type="protein sequence ID" value="TMUE_1000002759.1"/>
    <property type="gene ID" value="WBGene00298468"/>
</dbReference>
<dbReference type="Proteomes" id="UP000046395">
    <property type="component" value="Unassembled WGS sequence"/>
</dbReference>
<evidence type="ECO:0000313" key="1">
    <source>
        <dbReference type="Proteomes" id="UP000046395"/>
    </source>
</evidence>
<accession>A0A5S6Q6F2</accession>
<keyword evidence="1" id="KW-1185">Reference proteome</keyword>
<proteinExistence type="predicted"/>
<sequence>MDSLKKKGRQYSTEYLKCGFTCSPANRRLPMCLICEKVFSNEAMKPSRLKEHFTREKLSSRRTLLSMMASESKIHHDGWLASYSIAVMIAKYGKPHSIGEDLILPATAEILETVLHQPAPTIISKIPLSRRTVQRRIDAMAQDIKATLCIIVKNTEFALQIDKSMLPGNEAVLLAYVRFIKKERLVQELLFAKELLTDTKEHFGGCYRWSTVDAVHCILHRQHLVAKRLSACLNSSLQLFRQLCDENDEEFKRLLHTEVRWLSKERDYSLCDNLRKSKMHIAYLADLYFKFNEMNEQLQSNELNLIKTKAVISAFISKLMFFKCNFASREFCQLPTLAKVCIVVKIPEDDVNIYCQHLQMLYEDFLKRFDDLLSLVIPSWVLDPFIVNPCNVDIYLQYELIDLQPNEEIKARMKKGYEYFWLQEEILARYRALWAAMKRLLIAIPSSSVVERGFSVVTDLVTKKRNRLEVNRSDLRLRVTSMRPNVERIVGLHAACPSE</sequence>
<reference evidence="2" key="1">
    <citation type="submission" date="2019-12" db="UniProtKB">
        <authorList>
            <consortium name="WormBaseParasite"/>
        </authorList>
    </citation>
    <scope>IDENTIFICATION</scope>
</reference>
<dbReference type="STRING" id="70415.A0A5S6Q6F2"/>
<name>A0A5S6Q6F2_TRIMR</name>
<protein>
    <submittedName>
        <fullName evidence="2">HAT C-terminal dimerisation domain-containing protein</fullName>
    </submittedName>
</protein>
<dbReference type="PANTHER" id="PTHR45913:SF22">
    <property type="entry name" value="SCAN BOX DOMAIN-CONTAINING PROTEIN"/>
    <property type="match status" value="1"/>
</dbReference>